<comment type="caution">
    <text evidence="2">The sequence shown here is derived from an EMBL/GenBank/DDBJ whole genome shotgun (WGS) entry which is preliminary data.</text>
</comment>
<feature type="compositionally biased region" description="Low complexity" evidence="1">
    <location>
        <begin position="60"/>
        <end position="71"/>
    </location>
</feature>
<dbReference type="EMBL" id="JAQJZL010000004">
    <property type="protein sequence ID" value="KAJ6045107.1"/>
    <property type="molecule type" value="Genomic_DNA"/>
</dbReference>
<evidence type="ECO:0000256" key="1">
    <source>
        <dbReference type="SAM" id="MobiDB-lite"/>
    </source>
</evidence>
<dbReference type="Proteomes" id="UP001219568">
    <property type="component" value="Unassembled WGS sequence"/>
</dbReference>
<reference evidence="2" key="2">
    <citation type="submission" date="2023-01" db="EMBL/GenBank/DDBJ databases">
        <authorList>
            <person name="Petersen C."/>
        </authorList>
    </citation>
    <scope>NUCLEOTIDE SEQUENCE</scope>
    <source>
        <strain evidence="2">IBT 15450</strain>
    </source>
</reference>
<accession>A0AAD6IGP5</accession>
<feature type="region of interest" description="Disordered" evidence="1">
    <location>
        <begin position="55"/>
        <end position="77"/>
    </location>
</feature>
<dbReference type="AlphaFoldDB" id="A0AAD6IGP5"/>
<evidence type="ECO:0000313" key="3">
    <source>
        <dbReference type="Proteomes" id="UP001219568"/>
    </source>
</evidence>
<sequence length="335" mass="36816">MLLPSEGKPLDIEYADQMRSHPYGTALYNPQPHNIFHPGMVGYFDRDGNWNPIIDLSKQPDPTSPTSTTTLKPPPTLPPLATPEHQTWGPKLGLKTHSHQINLQAGLSQTLLAIAGAPISLSSHFRFESEESSGAVLVTSAPIVHERFYHETPFKAWVVANAGRLLAERGELRECALWVVTSTWAAEEVAVNCWRNCRKAVDVGFQVGVVEVGEVAPTGTWVDCGAAAGWLRARGDDNSGGRRVVFFGGLRFKYRPVIGGLGSQNKRNTFRGDDTGKETVATTLTSDDGMEYDLSCEEVLEDRTLRPRENTAGSGDSEDYDDQDDQAEDESDDDW</sequence>
<name>A0AAD6IGP5_PENCN</name>
<evidence type="ECO:0000313" key="2">
    <source>
        <dbReference type="EMBL" id="KAJ6045107.1"/>
    </source>
</evidence>
<gene>
    <name evidence="2" type="ORF">N7460_006462</name>
</gene>
<feature type="region of interest" description="Disordered" evidence="1">
    <location>
        <begin position="299"/>
        <end position="335"/>
    </location>
</feature>
<protein>
    <submittedName>
        <fullName evidence="2">Uncharacterized protein</fullName>
    </submittedName>
</protein>
<organism evidence="2 3">
    <name type="scientific">Penicillium canescens</name>
    <dbReference type="NCBI Taxonomy" id="5083"/>
    <lineage>
        <taxon>Eukaryota</taxon>
        <taxon>Fungi</taxon>
        <taxon>Dikarya</taxon>
        <taxon>Ascomycota</taxon>
        <taxon>Pezizomycotina</taxon>
        <taxon>Eurotiomycetes</taxon>
        <taxon>Eurotiomycetidae</taxon>
        <taxon>Eurotiales</taxon>
        <taxon>Aspergillaceae</taxon>
        <taxon>Penicillium</taxon>
    </lineage>
</organism>
<proteinExistence type="predicted"/>
<feature type="compositionally biased region" description="Acidic residues" evidence="1">
    <location>
        <begin position="316"/>
        <end position="335"/>
    </location>
</feature>
<keyword evidence="3" id="KW-1185">Reference proteome</keyword>
<reference evidence="2" key="1">
    <citation type="journal article" date="2023" name="IMA Fungus">
        <title>Comparative genomic study of the Penicillium genus elucidates a diverse pangenome and 15 lateral gene transfer events.</title>
        <authorList>
            <person name="Petersen C."/>
            <person name="Sorensen T."/>
            <person name="Nielsen M.R."/>
            <person name="Sondergaard T.E."/>
            <person name="Sorensen J.L."/>
            <person name="Fitzpatrick D.A."/>
            <person name="Frisvad J.C."/>
            <person name="Nielsen K.L."/>
        </authorList>
    </citation>
    <scope>NUCLEOTIDE SEQUENCE</scope>
    <source>
        <strain evidence="2">IBT 15450</strain>
    </source>
</reference>